<dbReference type="InterPro" id="IPR024096">
    <property type="entry name" value="NO_sig/Golgi_transp_ligand-bd"/>
</dbReference>
<proteinExistence type="predicted"/>
<reference evidence="1 2" key="1">
    <citation type="submission" date="2013-11" db="EMBL/GenBank/DDBJ databases">
        <title>Comparative genomics of Ignicoccus.</title>
        <authorList>
            <person name="Podar M."/>
        </authorList>
    </citation>
    <scope>NUCLEOTIDE SEQUENCE [LARGE SCALE GENOMIC DNA]</scope>
    <source>
        <strain evidence="1 2">DSM 13165</strain>
    </source>
</reference>
<dbReference type="Proteomes" id="UP000060778">
    <property type="component" value="Chromosome"/>
</dbReference>
<evidence type="ECO:0000313" key="2">
    <source>
        <dbReference type="Proteomes" id="UP000060778"/>
    </source>
</evidence>
<dbReference type="AlphaFoldDB" id="A0A0U3E2F8"/>
<dbReference type="Gene3D" id="3.30.1380.20">
    <property type="entry name" value="Trafficking protein particle complex subunit 3"/>
    <property type="match status" value="1"/>
</dbReference>
<dbReference type="EMBL" id="CP006867">
    <property type="protein sequence ID" value="ALU12107.1"/>
    <property type="molecule type" value="Genomic_DNA"/>
</dbReference>
<keyword evidence="2" id="KW-1185">Reference proteome</keyword>
<dbReference type="GeneID" id="30679487"/>
<dbReference type="RefSeq" id="WP_075049154.1">
    <property type="nucleotide sequence ID" value="NZ_CP006867.1"/>
</dbReference>
<sequence length="126" mass="13917">MLAAVVLYETGKEMGARIARNSYERVMDPEEAIREVPKILAWIGIDSLQKGNEIYVMDAVGLATSDEEGVCHFERGLVAGIMSGLTRAPWEGIGRLEEDGCVIKLRIGGLTEKEAKGLEERLRNRV</sequence>
<name>A0A0U3E2F8_9CREN</name>
<gene>
    <name evidence="1" type="ORF">EYM_00335</name>
</gene>
<evidence type="ECO:0000313" key="1">
    <source>
        <dbReference type="EMBL" id="ALU12107.1"/>
    </source>
</evidence>
<dbReference type="OrthoDB" id="382306at2157"/>
<accession>A0A0U3E2F8</accession>
<dbReference type="STRING" id="940295.EYM_00335"/>
<dbReference type="SUPFAM" id="SSF111126">
    <property type="entry name" value="Ligand-binding domain in the NO signalling and Golgi transport"/>
    <property type="match status" value="1"/>
</dbReference>
<dbReference type="KEGG" id="iis:EYM_00335"/>
<protein>
    <submittedName>
        <fullName evidence="1">Uncharacterized protein</fullName>
    </submittedName>
</protein>
<organism evidence="1 2">
    <name type="scientific">Ignicoccus islandicus DSM 13165</name>
    <dbReference type="NCBI Taxonomy" id="940295"/>
    <lineage>
        <taxon>Archaea</taxon>
        <taxon>Thermoproteota</taxon>
        <taxon>Thermoprotei</taxon>
        <taxon>Desulfurococcales</taxon>
        <taxon>Desulfurococcaceae</taxon>
        <taxon>Ignicoccus</taxon>
    </lineage>
</organism>